<evidence type="ECO:0000256" key="5">
    <source>
        <dbReference type="ARBA" id="ARBA00023295"/>
    </source>
</evidence>
<keyword evidence="2 7" id="KW-0378">Hydrolase</keyword>
<dbReference type="InterPro" id="IPR017853">
    <property type="entry name" value="GH"/>
</dbReference>
<keyword evidence="11" id="KW-1185">Reference proteome</keyword>
<keyword evidence="3" id="KW-0136">Cellulose degradation</keyword>
<dbReference type="InterPro" id="IPR018247">
    <property type="entry name" value="EF_Hand_1_Ca_BS"/>
</dbReference>
<evidence type="ECO:0000256" key="4">
    <source>
        <dbReference type="ARBA" id="ARBA00023277"/>
    </source>
</evidence>
<dbReference type="PROSITE" id="PS00659">
    <property type="entry name" value="GLYCOSYL_HYDROL_F5"/>
    <property type="match status" value="1"/>
</dbReference>
<gene>
    <name evidence="10" type="ORF">RASY3_02240</name>
</gene>
<accession>A0A011V563</accession>
<comment type="caution">
    <text evidence="10">The sequence shown here is derived from an EMBL/GenBank/DDBJ whole genome shotgun (WGS) entry which is preliminary data.</text>
</comment>
<dbReference type="GO" id="GO:0008422">
    <property type="term" value="F:beta-glucosidase activity"/>
    <property type="evidence" value="ECO:0007669"/>
    <property type="project" value="TreeGrafter"/>
</dbReference>
<evidence type="ECO:0000256" key="8">
    <source>
        <dbReference type="SAM" id="SignalP"/>
    </source>
</evidence>
<evidence type="ECO:0000256" key="3">
    <source>
        <dbReference type="ARBA" id="ARBA00023001"/>
    </source>
</evidence>
<feature type="signal peptide" evidence="8">
    <location>
        <begin position="1"/>
        <end position="29"/>
    </location>
</feature>
<dbReference type="PATRIC" id="fig|1341156.4.peg.171"/>
<dbReference type="CDD" id="cd14256">
    <property type="entry name" value="Dockerin_I"/>
    <property type="match status" value="1"/>
</dbReference>
<evidence type="ECO:0000313" key="10">
    <source>
        <dbReference type="EMBL" id="EXM40642.1"/>
    </source>
</evidence>
<dbReference type="GO" id="GO:0005576">
    <property type="term" value="C:extracellular region"/>
    <property type="evidence" value="ECO:0007669"/>
    <property type="project" value="TreeGrafter"/>
</dbReference>
<organism evidence="10 11">
    <name type="scientific">Ruminococcus albus SY3</name>
    <dbReference type="NCBI Taxonomy" id="1341156"/>
    <lineage>
        <taxon>Bacteria</taxon>
        <taxon>Bacillati</taxon>
        <taxon>Bacillota</taxon>
        <taxon>Clostridia</taxon>
        <taxon>Eubacteriales</taxon>
        <taxon>Oscillospiraceae</taxon>
        <taxon>Ruminococcus</taxon>
    </lineage>
</organism>
<feature type="domain" description="Dockerin" evidence="9">
    <location>
        <begin position="465"/>
        <end position="532"/>
    </location>
</feature>
<evidence type="ECO:0000256" key="1">
    <source>
        <dbReference type="ARBA" id="ARBA00022729"/>
    </source>
</evidence>
<reference evidence="10 11" key="1">
    <citation type="submission" date="2013-06" db="EMBL/GenBank/DDBJ databases">
        <title>Rumen cellulosomics: divergent fiber-degrading strategies revealed by comparative genome-wide analysis of six Ruminococcal strains.</title>
        <authorList>
            <person name="Dassa B."/>
            <person name="Borovok I."/>
            <person name="Lamed R."/>
            <person name="Flint H."/>
            <person name="Yeoman C.J."/>
            <person name="White B."/>
            <person name="Bayer E.A."/>
        </authorList>
    </citation>
    <scope>NUCLEOTIDE SEQUENCE [LARGE SCALE GENOMIC DNA]</scope>
    <source>
        <strain evidence="10 11">SY3</strain>
    </source>
</reference>
<dbReference type="PROSITE" id="PS51766">
    <property type="entry name" value="DOCKERIN"/>
    <property type="match status" value="1"/>
</dbReference>
<dbReference type="SUPFAM" id="SSF63446">
    <property type="entry name" value="Type I dockerin domain"/>
    <property type="match status" value="1"/>
</dbReference>
<comment type="similarity">
    <text evidence="7">Belongs to the glycosyl hydrolase 5 (cellulase A) family.</text>
</comment>
<dbReference type="GO" id="GO:0009986">
    <property type="term" value="C:cell surface"/>
    <property type="evidence" value="ECO:0007669"/>
    <property type="project" value="TreeGrafter"/>
</dbReference>
<name>A0A011V563_RUMAL</name>
<protein>
    <submittedName>
        <fullName evidence="10">Glycosyl hydrolase family 5</fullName>
    </submittedName>
</protein>
<evidence type="ECO:0000256" key="6">
    <source>
        <dbReference type="ARBA" id="ARBA00023326"/>
    </source>
</evidence>
<dbReference type="PROSITE" id="PS00018">
    <property type="entry name" value="EF_HAND_1"/>
    <property type="match status" value="1"/>
</dbReference>
<dbReference type="InterPro" id="IPR001547">
    <property type="entry name" value="Glyco_hydro_5"/>
</dbReference>
<dbReference type="AlphaFoldDB" id="A0A011V563"/>
<dbReference type="InterPro" id="IPR050386">
    <property type="entry name" value="Glycosyl_hydrolase_5"/>
</dbReference>
<dbReference type="Proteomes" id="UP000021369">
    <property type="component" value="Unassembled WGS sequence"/>
</dbReference>
<keyword evidence="6" id="KW-0624">Polysaccharide degradation</keyword>
<dbReference type="InterPro" id="IPR036439">
    <property type="entry name" value="Dockerin_dom_sf"/>
</dbReference>
<evidence type="ECO:0000313" key="11">
    <source>
        <dbReference type="Proteomes" id="UP000021369"/>
    </source>
</evidence>
<dbReference type="RefSeq" id="WP_037284780.1">
    <property type="nucleotide sequence ID" value="NZ_JEOB01000001.1"/>
</dbReference>
<evidence type="ECO:0000256" key="7">
    <source>
        <dbReference type="RuleBase" id="RU361153"/>
    </source>
</evidence>
<dbReference type="OrthoDB" id="9800955at2"/>
<dbReference type="Gene3D" id="1.10.1330.10">
    <property type="entry name" value="Dockerin domain"/>
    <property type="match status" value="1"/>
</dbReference>
<dbReference type="PANTHER" id="PTHR31297">
    <property type="entry name" value="GLUCAN ENDO-1,6-BETA-GLUCOSIDASE B"/>
    <property type="match status" value="1"/>
</dbReference>
<dbReference type="Gene3D" id="3.20.20.80">
    <property type="entry name" value="Glycosidases"/>
    <property type="match status" value="1"/>
</dbReference>
<keyword evidence="1 8" id="KW-0732">Signal</keyword>
<dbReference type="EMBL" id="JEOB01000001">
    <property type="protein sequence ID" value="EXM40642.1"/>
    <property type="molecule type" value="Genomic_DNA"/>
</dbReference>
<evidence type="ECO:0000259" key="9">
    <source>
        <dbReference type="PROSITE" id="PS51766"/>
    </source>
</evidence>
<evidence type="ECO:0000256" key="2">
    <source>
        <dbReference type="ARBA" id="ARBA00022801"/>
    </source>
</evidence>
<feature type="chain" id="PRO_5001465060" evidence="8">
    <location>
        <begin position="30"/>
        <end position="536"/>
    </location>
</feature>
<dbReference type="Pfam" id="PF00150">
    <property type="entry name" value="Cellulase"/>
    <property type="match status" value="1"/>
</dbReference>
<dbReference type="PANTHER" id="PTHR31297:SF17">
    <property type="entry name" value="ENDOGLUCANASE"/>
    <property type="match status" value="1"/>
</dbReference>
<dbReference type="SUPFAM" id="SSF51445">
    <property type="entry name" value="(Trans)glycosidases"/>
    <property type="match status" value="1"/>
</dbReference>
<dbReference type="Pfam" id="PF00404">
    <property type="entry name" value="Dockerin_1"/>
    <property type="match status" value="1"/>
</dbReference>
<dbReference type="GO" id="GO:0030245">
    <property type="term" value="P:cellulose catabolic process"/>
    <property type="evidence" value="ECO:0007669"/>
    <property type="project" value="UniProtKB-KW"/>
</dbReference>
<keyword evidence="4" id="KW-0119">Carbohydrate metabolism</keyword>
<sequence length="536" mass="59209">MRKHIKKFLSLFTAGAMSLSALPFISAQAQDVSSMTPKQIAADMGVGWNLGNTLDAHDSGSHKKMGLESETYWGNPKATKALIDAVKAKGFNTIRIPVTWYPHADANYKINSAWMSRVKQVVDWAIADDTYVILNVHHDEWNRPTNANYSAASKELKAFWKQIAAEFQNYDRHLIFEGMNEPRNYGGNHEWDGGTSEMREVVNKLDKDFVDTVRATGGKNKTRCLMIPTYAASSTTAAMKALSIPNDPNILVSIHAYTPYNFTMNTGYGATNVFDSNMENELKQLFNNISNIYISKGHSVVIGEFSASNKNNTAERVKWAKSYANLAKSKGIPIVLWDNNSINDTYNNGEGHGYINRKTLKWYDPSEPVVDALIKTYGHVKATKEKTISNCKITLSQRSYTYDGNEHKPSVTVTFDGKKLTEGKDYSLTYKGGRNVGDASVTVTGTGNFKGSATVKYSVDPADLSGYKLGDVNFDNSINITDITLTSAHVKGKSIMSASRIKAADINRDGKINITDITRIAAQVKGKKLLPNEKVA</sequence>
<dbReference type="InterPro" id="IPR002105">
    <property type="entry name" value="Dockerin_1_rpt"/>
</dbReference>
<dbReference type="InterPro" id="IPR016134">
    <property type="entry name" value="Dockerin_dom"/>
</dbReference>
<proteinExistence type="inferred from homology"/>
<dbReference type="InterPro" id="IPR018087">
    <property type="entry name" value="Glyco_hydro_5_CS"/>
</dbReference>
<keyword evidence="5 7" id="KW-0326">Glycosidase</keyword>